<keyword evidence="2" id="KW-0378">Hydrolase</keyword>
<dbReference type="SUPFAM" id="SSF53649">
    <property type="entry name" value="Alkaline phosphatase-like"/>
    <property type="match status" value="1"/>
</dbReference>
<dbReference type="Gene3D" id="3.40.720.10">
    <property type="entry name" value="Alkaline Phosphatase, subunit A"/>
    <property type="match status" value="1"/>
</dbReference>
<gene>
    <name evidence="4" type="ORF">BDY17DRAFT_294880</name>
</gene>
<dbReference type="AlphaFoldDB" id="A0A6A6PX33"/>
<dbReference type="Proteomes" id="UP000799767">
    <property type="component" value="Unassembled WGS sequence"/>
</dbReference>
<dbReference type="PANTHER" id="PTHR42693">
    <property type="entry name" value="ARYLSULFATASE FAMILY MEMBER"/>
    <property type="match status" value="1"/>
</dbReference>
<name>A0A6A6PX33_9PEZI</name>
<evidence type="ECO:0000256" key="2">
    <source>
        <dbReference type="ARBA" id="ARBA00022801"/>
    </source>
</evidence>
<protein>
    <submittedName>
        <fullName evidence="4">Alkaline-phosphatase-like protein</fullName>
    </submittedName>
</protein>
<evidence type="ECO:0000259" key="3">
    <source>
        <dbReference type="Pfam" id="PF00884"/>
    </source>
</evidence>
<evidence type="ECO:0000313" key="4">
    <source>
        <dbReference type="EMBL" id="KAF2484043.1"/>
    </source>
</evidence>
<dbReference type="GeneID" id="54474206"/>
<keyword evidence="5" id="KW-1185">Reference proteome</keyword>
<dbReference type="Pfam" id="PF00884">
    <property type="entry name" value="Sulfatase"/>
    <property type="match status" value="1"/>
</dbReference>
<dbReference type="InterPro" id="IPR050738">
    <property type="entry name" value="Sulfatase"/>
</dbReference>
<sequence length="509" mass="57475">MGKHKNILLMIADDMGKNMTCYGARNPHTPHLDRLAASGTRFDAAFTSTASCSCSRSVIYTGLHTHENGQWGLAYGKQHFQCFDHIESAPKLFNDAGYLTGIIGKVHVGPDHLFPWTVRQENNRNGEEATSRDTALVADRASAFFERARAEDVPFFLTIGYIDPHRHAWERGGFGNREGYDPRIKDVKYDPNDVELPPWTTDVPEARREFAEFYRSINRLDQGVGLMLDALKRNGFEDDTLVIFLSDNGPPFVNSKTTLYDAGVCLPLLIRAPGQEAGIANPNLISYIDLLPTMLDWAGTSTLPLSSPRKGRSMLPILTAGTTHPAWPHVFGSHTLHEITNYWPTRFLRTHKFKYHRNLRPESPFSFASDLYVSYTWEGIRNSAGGDGDKILLGKRKLRDYLYRPAEELYDLERDPDEVRNLAGQAAYADVLIEMRKRLEVWQLETRDPFLLRDGVSLLAVKRYVEHGEKIDLPDRFDMPADRPGNKGVRAVQWTDDGLGVSSGFWSSA</sequence>
<dbReference type="InterPro" id="IPR000917">
    <property type="entry name" value="Sulfatase_N"/>
</dbReference>
<accession>A0A6A6PX33</accession>
<dbReference type="GO" id="GO:0004065">
    <property type="term" value="F:arylsulfatase activity"/>
    <property type="evidence" value="ECO:0007669"/>
    <property type="project" value="TreeGrafter"/>
</dbReference>
<evidence type="ECO:0000313" key="5">
    <source>
        <dbReference type="Proteomes" id="UP000799767"/>
    </source>
</evidence>
<reference evidence="4" key="1">
    <citation type="journal article" date="2020" name="Stud. Mycol.">
        <title>101 Dothideomycetes genomes: a test case for predicting lifestyles and emergence of pathogens.</title>
        <authorList>
            <person name="Haridas S."/>
            <person name="Albert R."/>
            <person name="Binder M."/>
            <person name="Bloem J."/>
            <person name="Labutti K."/>
            <person name="Salamov A."/>
            <person name="Andreopoulos B."/>
            <person name="Baker S."/>
            <person name="Barry K."/>
            <person name="Bills G."/>
            <person name="Bluhm B."/>
            <person name="Cannon C."/>
            <person name="Castanera R."/>
            <person name="Culley D."/>
            <person name="Daum C."/>
            <person name="Ezra D."/>
            <person name="Gonzalez J."/>
            <person name="Henrissat B."/>
            <person name="Kuo A."/>
            <person name="Liang C."/>
            <person name="Lipzen A."/>
            <person name="Lutzoni F."/>
            <person name="Magnuson J."/>
            <person name="Mondo S."/>
            <person name="Nolan M."/>
            <person name="Ohm R."/>
            <person name="Pangilinan J."/>
            <person name="Park H.-J."/>
            <person name="Ramirez L."/>
            <person name="Alfaro M."/>
            <person name="Sun H."/>
            <person name="Tritt A."/>
            <person name="Yoshinaga Y."/>
            <person name="Zwiers L.-H."/>
            <person name="Turgeon B."/>
            <person name="Goodwin S."/>
            <person name="Spatafora J."/>
            <person name="Crous P."/>
            <person name="Grigoriev I."/>
        </authorList>
    </citation>
    <scope>NUCLEOTIDE SEQUENCE</scope>
    <source>
        <strain evidence="4">CBS 113389</strain>
    </source>
</reference>
<dbReference type="PANTHER" id="PTHR42693:SF53">
    <property type="entry name" value="ENDO-4-O-SULFATASE"/>
    <property type="match status" value="1"/>
</dbReference>
<dbReference type="RefSeq" id="XP_033590613.1">
    <property type="nucleotide sequence ID" value="XM_033733204.1"/>
</dbReference>
<evidence type="ECO:0000256" key="1">
    <source>
        <dbReference type="ARBA" id="ARBA00008779"/>
    </source>
</evidence>
<dbReference type="EMBL" id="MU001634">
    <property type="protein sequence ID" value="KAF2484043.1"/>
    <property type="molecule type" value="Genomic_DNA"/>
</dbReference>
<dbReference type="CDD" id="cd16027">
    <property type="entry name" value="SGSH"/>
    <property type="match status" value="1"/>
</dbReference>
<feature type="domain" description="Sulfatase N-terminal" evidence="3">
    <location>
        <begin position="5"/>
        <end position="299"/>
    </location>
</feature>
<proteinExistence type="inferred from homology"/>
<dbReference type="OrthoDB" id="103349at2759"/>
<comment type="similarity">
    <text evidence="1">Belongs to the sulfatase family.</text>
</comment>
<organism evidence="4 5">
    <name type="scientific">Neohortaea acidophila</name>
    <dbReference type="NCBI Taxonomy" id="245834"/>
    <lineage>
        <taxon>Eukaryota</taxon>
        <taxon>Fungi</taxon>
        <taxon>Dikarya</taxon>
        <taxon>Ascomycota</taxon>
        <taxon>Pezizomycotina</taxon>
        <taxon>Dothideomycetes</taxon>
        <taxon>Dothideomycetidae</taxon>
        <taxon>Mycosphaerellales</taxon>
        <taxon>Teratosphaeriaceae</taxon>
        <taxon>Neohortaea</taxon>
    </lineage>
</organism>
<dbReference type="InterPro" id="IPR017850">
    <property type="entry name" value="Alkaline_phosphatase_core_sf"/>
</dbReference>